<protein>
    <submittedName>
        <fullName evidence="3">(pine wood nematode) hypothetical protein</fullName>
    </submittedName>
</protein>
<sequence length="824" mass="92141">MDIYCPPGSAFHPMDPKSMYAESGPAGVPDEPVQASELLSDEQYTDLDQLKNGCVKAQQWFRQNYYHDSGFQSMESSKPASIMSMNAPKCPQRPLASPECQSTRAACDSTQMEPSVSAPLPANDSENARRVLPELIPLLDDPDEEVACRALEMVGHIAKLDSQQHYSEPVINDKRVVLALTSVLRKRFEDKKAIRVTLCALFHISNRDQGMDLILSTVQESSLNNFLADLIRCIHVEEWACFKYALLILHNLMTDKNVGKRVVDFARTQKAMAVIVDWLADRNEKLLAVTVDILQLLCDKNADQKALFVNLNGPAHLCSILSWARYENLLWRTVRLIKSISVQSPQRVVESGAFDVLPISLDYPSQRVVTESLICTRDLSDVPTDRHDITPLLAKLVQLLALRDTRIRQLCVQALANLSANNRQNKEFLCSINVVGALKCVLFETEEQLENVEEPSRSATDVLEDIQENALTALRNLYSGHRFDTAVQQHILSENGAEFFLRKLVAMRPALLRKTLLILAKTAAQEVNLPVFRHARITMPGHVDLGGFADRIVYILHVAASKSLDSQSVENINLTELMHLCMTTLERLCADSSMHRQTLHAFKALSSEFPKLPTIPPFLAFHSENSNLQQSAILLLNRLVADRDIANAVSNDSQVLEGLESWAAAKCAASEAAFRVLKNVKKSRYDPIYDSQAAFVQLNIRNGRSRSNSPCYPMNPIFNDSGFGSEKNSSFIRSPNYSEHSGEYYMMDSRVSTGGYKMSPGTPESSGRFVNMNPPYPMPEMDDYPLASVFCPNSDGQSDEMANVTFSHEQQSQKNSPVLMDYNE</sequence>
<evidence type="ECO:0000313" key="6">
    <source>
        <dbReference type="WBParaSite" id="BXY_0969900.1"/>
    </source>
</evidence>
<dbReference type="InterPro" id="IPR011989">
    <property type="entry name" value="ARM-like"/>
</dbReference>
<name>A0A1I7S9K2_BURXY</name>
<dbReference type="SMART" id="SM00185">
    <property type="entry name" value="ARM"/>
    <property type="match status" value="4"/>
</dbReference>
<dbReference type="InterPro" id="IPR013284">
    <property type="entry name" value="Beta-catenin"/>
</dbReference>
<evidence type="ECO:0000313" key="3">
    <source>
        <dbReference type="EMBL" id="CAD5235519.1"/>
    </source>
</evidence>
<dbReference type="GO" id="GO:0007155">
    <property type="term" value="P:cell adhesion"/>
    <property type="evidence" value="ECO:0007669"/>
    <property type="project" value="InterPro"/>
</dbReference>
<evidence type="ECO:0000256" key="1">
    <source>
        <dbReference type="ARBA" id="ARBA00022473"/>
    </source>
</evidence>
<proteinExistence type="predicted"/>
<organism evidence="4 6">
    <name type="scientific">Bursaphelenchus xylophilus</name>
    <name type="common">Pinewood nematode worm</name>
    <name type="synonym">Aphelenchoides xylophilus</name>
    <dbReference type="NCBI Taxonomy" id="6326"/>
    <lineage>
        <taxon>Eukaryota</taxon>
        <taxon>Metazoa</taxon>
        <taxon>Ecdysozoa</taxon>
        <taxon>Nematoda</taxon>
        <taxon>Chromadorea</taxon>
        <taxon>Rhabditida</taxon>
        <taxon>Tylenchina</taxon>
        <taxon>Tylenchomorpha</taxon>
        <taxon>Aphelenchoidea</taxon>
        <taxon>Aphelenchoididae</taxon>
        <taxon>Bursaphelenchus</taxon>
    </lineage>
</organism>
<evidence type="ECO:0000313" key="4">
    <source>
        <dbReference type="Proteomes" id="UP000095284"/>
    </source>
</evidence>
<keyword evidence="5" id="KW-1185">Reference proteome</keyword>
<dbReference type="Proteomes" id="UP000095284">
    <property type="component" value="Unplaced"/>
</dbReference>
<evidence type="ECO:0000313" key="5">
    <source>
        <dbReference type="Proteomes" id="UP000659654"/>
    </source>
</evidence>
<dbReference type="Proteomes" id="UP000659654">
    <property type="component" value="Unassembled WGS sequence"/>
</dbReference>
<dbReference type="Proteomes" id="UP000582659">
    <property type="component" value="Unassembled WGS sequence"/>
</dbReference>
<dbReference type="OrthoDB" id="195736at2759"/>
<dbReference type="PANTHER" id="PTHR45976">
    <property type="entry name" value="ARMADILLO SEGMENT POLARITY PROTEIN"/>
    <property type="match status" value="1"/>
</dbReference>
<reference evidence="6" key="1">
    <citation type="submission" date="2016-11" db="UniProtKB">
        <authorList>
            <consortium name="WormBaseParasite"/>
        </authorList>
    </citation>
    <scope>IDENTIFICATION</scope>
</reference>
<feature type="compositionally biased region" description="Polar residues" evidence="2">
    <location>
        <begin position="804"/>
        <end position="816"/>
    </location>
</feature>
<feature type="region of interest" description="Disordered" evidence="2">
    <location>
        <begin position="796"/>
        <end position="824"/>
    </location>
</feature>
<gene>
    <name evidence="3" type="ORF">BXYJ_LOCUS15610</name>
</gene>
<dbReference type="EMBL" id="CAJFDI010000006">
    <property type="protein sequence ID" value="CAD5235519.1"/>
    <property type="molecule type" value="Genomic_DNA"/>
</dbReference>
<dbReference type="GO" id="GO:0045296">
    <property type="term" value="F:cadherin binding"/>
    <property type="evidence" value="ECO:0007669"/>
    <property type="project" value="InterPro"/>
</dbReference>
<dbReference type="SUPFAM" id="SSF48371">
    <property type="entry name" value="ARM repeat"/>
    <property type="match status" value="1"/>
</dbReference>
<dbReference type="InterPro" id="IPR000225">
    <property type="entry name" value="Armadillo"/>
</dbReference>
<dbReference type="AlphaFoldDB" id="A0A1I7S9K2"/>
<dbReference type="EMBL" id="CAJFCV020000006">
    <property type="protein sequence ID" value="CAG9131952.1"/>
    <property type="molecule type" value="Genomic_DNA"/>
</dbReference>
<dbReference type="Gene3D" id="1.25.10.10">
    <property type="entry name" value="Leucine-rich Repeat Variant"/>
    <property type="match status" value="1"/>
</dbReference>
<dbReference type="InterPro" id="IPR016024">
    <property type="entry name" value="ARM-type_fold"/>
</dbReference>
<accession>A0A1I7S9K2</accession>
<evidence type="ECO:0000256" key="2">
    <source>
        <dbReference type="SAM" id="MobiDB-lite"/>
    </source>
</evidence>
<dbReference type="SMR" id="A0A1I7S9K2"/>
<dbReference type="WBParaSite" id="BXY_0969900.1">
    <property type="protein sequence ID" value="BXY_0969900.1"/>
    <property type="gene ID" value="BXY_0969900"/>
</dbReference>
<keyword evidence="1" id="KW-0217">Developmental protein</keyword>
<reference evidence="3" key="2">
    <citation type="submission" date="2020-09" db="EMBL/GenBank/DDBJ databases">
        <authorList>
            <person name="Kikuchi T."/>
        </authorList>
    </citation>
    <scope>NUCLEOTIDE SEQUENCE</scope>
    <source>
        <strain evidence="3">Ka4C1</strain>
    </source>
</reference>